<dbReference type="Gene3D" id="3.30.40.10">
    <property type="entry name" value="Zinc/RING finger domain, C3HC4 (zinc finger)"/>
    <property type="match status" value="1"/>
</dbReference>
<gene>
    <name evidence="2" type="ORF">FOL46_000536</name>
</gene>
<dbReference type="Gene3D" id="2.60.120.920">
    <property type="match status" value="1"/>
</dbReference>
<evidence type="ECO:0000313" key="2">
    <source>
        <dbReference type="EMBL" id="KAF4670970.1"/>
    </source>
</evidence>
<sequence length="478" mass="52373">MHVNGDDAEKKMLVKLVRSPDYEVETITATTEVFPSLLRDPRCSVPFCIIDVVHYEDAEECDEGDAALRQEPYVLYHIHVSSSVSQAQVPSEGSDGSVAKYRFVLVDCGGMDADPSSGGAAEDMGTLRRALQEMGILYGAQFVALTWGSRMSPPVGDVDDLLLDGMLCPISQLIMRDPVCTVDGHSYERSAIEAWFRNQETAGVRYSSPMTGEALPTATLIPNITLKSSIFAHRVIDDFLDKTPEVERLLDTTASAPPLYMHNALSSAVGRHSTSGEYPSIERRSSSLYDMRSLSFAEEPRGNLIELDGYKKKSRRCGTSALNDWLESIVFCSFPLSINGYNRSVEYRIEKTVTGWGGIHIGVTPDDPKALAKSANLNTHLEEHSWWVDASGWLHIPDEGASLCGWSSGDLKAGDLVAITCPEDGTLCVYVNGRRKVQGREARIPSGKHSKPLYGFIALTGNVTEVSLVEGSLARDYH</sequence>
<dbReference type="PANTHER" id="PTHR46573">
    <property type="entry name" value="WD REPEAT, SAM AND U-BOX DOMAIN-CONTAINING PROTEIN 1"/>
    <property type="match status" value="1"/>
</dbReference>
<proteinExistence type="predicted"/>
<dbReference type="InterPro" id="IPR003613">
    <property type="entry name" value="Ubox_domain"/>
</dbReference>
<dbReference type="Pfam" id="PF04564">
    <property type="entry name" value="U-box"/>
    <property type="match status" value="1"/>
</dbReference>
<organism evidence="2 3">
    <name type="scientific">Perkinsus olseni</name>
    <name type="common">Perkinsus atlanticus</name>
    <dbReference type="NCBI Taxonomy" id="32597"/>
    <lineage>
        <taxon>Eukaryota</taxon>
        <taxon>Sar</taxon>
        <taxon>Alveolata</taxon>
        <taxon>Perkinsozoa</taxon>
        <taxon>Perkinsea</taxon>
        <taxon>Perkinsida</taxon>
        <taxon>Perkinsidae</taxon>
        <taxon>Perkinsus</taxon>
    </lineage>
</organism>
<name>A0A7J6MID8_PEROL</name>
<dbReference type="SMART" id="SM00504">
    <property type="entry name" value="Ubox"/>
    <property type="match status" value="1"/>
</dbReference>
<reference evidence="2 3" key="1">
    <citation type="submission" date="2020-04" db="EMBL/GenBank/DDBJ databases">
        <title>Perkinsus olseni comparative genomics.</title>
        <authorList>
            <person name="Bogema D.R."/>
        </authorList>
    </citation>
    <scope>NUCLEOTIDE SEQUENCE [LARGE SCALE GENOMIC DNA]</scope>
    <source>
        <strain evidence="2">ATCC PRA-31</strain>
    </source>
</reference>
<evidence type="ECO:0000259" key="1">
    <source>
        <dbReference type="PROSITE" id="PS51698"/>
    </source>
</evidence>
<dbReference type="PANTHER" id="PTHR46573:SF1">
    <property type="entry name" value="WD REPEAT, SAM AND U-BOX DOMAIN-CONTAINING PROTEIN 1"/>
    <property type="match status" value="1"/>
</dbReference>
<dbReference type="CDD" id="cd16655">
    <property type="entry name" value="RING-Ubox_WDSUB1-like"/>
    <property type="match status" value="1"/>
</dbReference>
<dbReference type="Pfam" id="PF07177">
    <property type="entry name" value="Neuralized"/>
    <property type="match status" value="1"/>
</dbReference>
<dbReference type="AlphaFoldDB" id="A0A7J6MID8"/>
<dbReference type="GO" id="GO:0004842">
    <property type="term" value="F:ubiquitin-protein transferase activity"/>
    <property type="evidence" value="ECO:0007669"/>
    <property type="project" value="InterPro"/>
</dbReference>
<comment type="caution">
    <text evidence="2">The sequence shown here is derived from an EMBL/GenBank/DDBJ whole genome shotgun (WGS) entry which is preliminary data.</text>
</comment>
<dbReference type="InterPro" id="IPR052085">
    <property type="entry name" value="WD-SAM-U-box"/>
</dbReference>
<dbReference type="SUPFAM" id="SSF57850">
    <property type="entry name" value="RING/U-box"/>
    <property type="match status" value="1"/>
</dbReference>
<dbReference type="InterPro" id="IPR043136">
    <property type="entry name" value="B30.2/SPRY_sf"/>
</dbReference>
<protein>
    <recommendedName>
        <fullName evidence="1">U-box domain-containing protein</fullName>
    </recommendedName>
</protein>
<feature type="domain" description="U-box" evidence="1">
    <location>
        <begin position="161"/>
        <end position="240"/>
    </location>
</feature>
<dbReference type="EMBL" id="JABANN010000111">
    <property type="protein sequence ID" value="KAF4670970.1"/>
    <property type="molecule type" value="Genomic_DNA"/>
</dbReference>
<dbReference type="Proteomes" id="UP000572268">
    <property type="component" value="Unassembled WGS sequence"/>
</dbReference>
<dbReference type="GO" id="GO:0016567">
    <property type="term" value="P:protein ubiquitination"/>
    <property type="evidence" value="ECO:0007669"/>
    <property type="project" value="InterPro"/>
</dbReference>
<dbReference type="InterPro" id="IPR013083">
    <property type="entry name" value="Znf_RING/FYVE/PHD"/>
</dbReference>
<dbReference type="InterPro" id="IPR006573">
    <property type="entry name" value="NHR_dom"/>
</dbReference>
<accession>A0A7J6MID8</accession>
<evidence type="ECO:0000313" key="3">
    <source>
        <dbReference type="Proteomes" id="UP000572268"/>
    </source>
</evidence>
<dbReference type="PROSITE" id="PS51698">
    <property type="entry name" value="U_BOX"/>
    <property type="match status" value="1"/>
</dbReference>